<keyword evidence="5" id="KW-1185">Reference proteome</keyword>
<dbReference type="InterPro" id="IPR050181">
    <property type="entry name" value="Cold_shock_domain"/>
</dbReference>
<dbReference type="InterPro" id="IPR019844">
    <property type="entry name" value="CSD_CS"/>
</dbReference>
<reference evidence="4 5" key="1">
    <citation type="submission" date="2018-08" db="EMBL/GenBank/DDBJ databases">
        <authorList>
            <person name="Khan S.A."/>
        </authorList>
    </citation>
    <scope>NUCLEOTIDE SEQUENCE [LARGE SCALE GENOMIC DNA]</scope>
    <source>
        <strain evidence="4 5">GTF-13</strain>
    </source>
</reference>
<dbReference type="Proteomes" id="UP000280792">
    <property type="component" value="Unassembled WGS sequence"/>
</dbReference>
<feature type="domain" description="CSD" evidence="3">
    <location>
        <begin position="105"/>
        <end position="169"/>
    </location>
</feature>
<accession>A0A3P3VSY4</accession>
<comment type="caution">
    <text evidence="4">The sequence shown here is derived from an EMBL/GenBank/DDBJ whole genome shotgun (WGS) entry which is preliminary data.</text>
</comment>
<dbReference type="GO" id="GO:0003676">
    <property type="term" value="F:nucleic acid binding"/>
    <property type="evidence" value="ECO:0007669"/>
    <property type="project" value="InterPro"/>
</dbReference>
<evidence type="ECO:0000256" key="2">
    <source>
        <dbReference type="SAM" id="Phobius"/>
    </source>
</evidence>
<keyword evidence="2" id="KW-0812">Transmembrane</keyword>
<dbReference type="SUPFAM" id="SSF50249">
    <property type="entry name" value="Nucleic acid-binding proteins"/>
    <property type="match status" value="1"/>
</dbReference>
<evidence type="ECO:0000313" key="5">
    <source>
        <dbReference type="Proteomes" id="UP000280792"/>
    </source>
</evidence>
<keyword evidence="2" id="KW-1133">Transmembrane helix</keyword>
<organism evidence="4 5">
    <name type="scientific">Aestuariirhabdus litorea</name>
    <dbReference type="NCBI Taxonomy" id="2528527"/>
    <lineage>
        <taxon>Bacteria</taxon>
        <taxon>Pseudomonadati</taxon>
        <taxon>Pseudomonadota</taxon>
        <taxon>Gammaproteobacteria</taxon>
        <taxon>Oceanospirillales</taxon>
        <taxon>Aestuariirhabdaceae</taxon>
        <taxon>Aestuariirhabdus</taxon>
    </lineage>
</organism>
<sequence>MAQPTTLLLITVATANLLLGIYFTGARHPLQRVAASTGSVLIVIGSIMVATERFGRLDEALNIQLLALSAWLLAAGACLHLLSRQPWLKRLASPAIKGKRVSSGREEGEVKWFNVSKGFGFITRPSGDDIFVHFRSIRGEGHRTLSDGQRVSFVVTQREKGLQAEDVTPV</sequence>
<dbReference type="EMBL" id="QWEZ01000001">
    <property type="protein sequence ID" value="RRJ85427.1"/>
    <property type="molecule type" value="Genomic_DNA"/>
</dbReference>
<dbReference type="InterPro" id="IPR011129">
    <property type="entry name" value="CSD"/>
</dbReference>
<dbReference type="PROSITE" id="PS51857">
    <property type="entry name" value="CSD_2"/>
    <property type="match status" value="1"/>
</dbReference>
<evidence type="ECO:0000313" key="4">
    <source>
        <dbReference type="EMBL" id="RRJ85427.1"/>
    </source>
</evidence>
<evidence type="ECO:0000256" key="1">
    <source>
        <dbReference type="RuleBase" id="RU000408"/>
    </source>
</evidence>
<gene>
    <name evidence="4" type="ORF">D0544_03330</name>
</gene>
<dbReference type="GO" id="GO:0005829">
    <property type="term" value="C:cytosol"/>
    <property type="evidence" value="ECO:0007669"/>
    <property type="project" value="UniProtKB-ARBA"/>
</dbReference>
<feature type="transmembrane region" description="Helical" evidence="2">
    <location>
        <begin position="63"/>
        <end position="82"/>
    </location>
</feature>
<name>A0A3P3VSY4_9GAMM</name>
<dbReference type="InterPro" id="IPR002059">
    <property type="entry name" value="CSP_DNA-bd"/>
</dbReference>
<proteinExistence type="predicted"/>
<protein>
    <submittedName>
        <fullName evidence="4">Cold shock domain-containing protein</fullName>
    </submittedName>
</protein>
<dbReference type="PRINTS" id="PR00050">
    <property type="entry name" value="COLDSHOCK"/>
</dbReference>
<dbReference type="InterPro" id="IPR012340">
    <property type="entry name" value="NA-bd_OB-fold"/>
</dbReference>
<comment type="subcellular location">
    <subcellularLocation>
        <location evidence="1">Cytoplasm</location>
    </subcellularLocation>
</comment>
<dbReference type="CDD" id="cd04458">
    <property type="entry name" value="CSP_CDS"/>
    <property type="match status" value="1"/>
</dbReference>
<evidence type="ECO:0000259" key="3">
    <source>
        <dbReference type="PROSITE" id="PS51857"/>
    </source>
</evidence>
<dbReference type="Pfam" id="PF00313">
    <property type="entry name" value="CSD"/>
    <property type="match status" value="1"/>
</dbReference>
<dbReference type="PANTHER" id="PTHR11544">
    <property type="entry name" value="COLD SHOCK DOMAIN CONTAINING PROTEINS"/>
    <property type="match status" value="1"/>
</dbReference>
<feature type="transmembrane region" description="Helical" evidence="2">
    <location>
        <begin position="6"/>
        <end position="26"/>
    </location>
</feature>
<keyword evidence="2" id="KW-0472">Membrane</keyword>
<reference evidence="4 5" key="2">
    <citation type="submission" date="2018-12" db="EMBL/GenBank/DDBJ databases">
        <title>Simiduia agarivorans gen. nov., sp. nov., a marine, agarolytic bacterium isolated from shallow coastal water from Keelung, Taiwan.</title>
        <authorList>
            <person name="Shieh W.Y."/>
        </authorList>
    </citation>
    <scope>NUCLEOTIDE SEQUENCE [LARGE SCALE GENOMIC DNA]</scope>
    <source>
        <strain evidence="4 5">GTF-13</strain>
    </source>
</reference>
<dbReference type="AlphaFoldDB" id="A0A3P3VSY4"/>
<feature type="transmembrane region" description="Helical" evidence="2">
    <location>
        <begin position="33"/>
        <end position="51"/>
    </location>
</feature>
<dbReference type="Gene3D" id="2.40.50.140">
    <property type="entry name" value="Nucleic acid-binding proteins"/>
    <property type="match status" value="1"/>
</dbReference>
<dbReference type="SMART" id="SM00357">
    <property type="entry name" value="CSP"/>
    <property type="match status" value="1"/>
</dbReference>
<dbReference type="PROSITE" id="PS00352">
    <property type="entry name" value="CSD_1"/>
    <property type="match status" value="1"/>
</dbReference>